<keyword evidence="8 11" id="KW-0067">ATP-binding</keyword>
<evidence type="ECO:0000256" key="11">
    <source>
        <dbReference type="HAMAP-Rule" id="MF_00109"/>
    </source>
</evidence>
<keyword evidence="7 11" id="KW-0418">Kinase</keyword>
<evidence type="ECO:0000313" key="12">
    <source>
        <dbReference type="EMBL" id="MFC7149082.1"/>
    </source>
</evidence>
<evidence type="ECO:0000256" key="5">
    <source>
        <dbReference type="ARBA" id="ARBA00022679"/>
    </source>
</evidence>
<feature type="binding site" evidence="11">
    <location>
        <begin position="17"/>
        <end position="22"/>
    </location>
    <ligand>
        <name>ATP</name>
        <dbReference type="ChEBI" id="CHEBI:30616"/>
    </ligand>
</feature>
<comment type="caution">
    <text evidence="12">The sequence shown here is derived from an EMBL/GenBank/DDBJ whole genome shotgun (WGS) entry which is preliminary data.</text>
</comment>
<evidence type="ECO:0000256" key="6">
    <source>
        <dbReference type="ARBA" id="ARBA00022741"/>
    </source>
</evidence>
<accession>A0ABW2FC16</accession>
<keyword evidence="13" id="KW-1185">Reference proteome</keyword>
<evidence type="ECO:0000256" key="8">
    <source>
        <dbReference type="ARBA" id="ARBA00022840"/>
    </source>
</evidence>
<evidence type="ECO:0000256" key="9">
    <source>
        <dbReference type="ARBA" id="ARBA00023141"/>
    </source>
</evidence>
<keyword evidence="11" id="KW-0479">Metal-binding</keyword>
<organism evidence="12 13">
    <name type="scientific">Cohnella cellulosilytica</name>
    <dbReference type="NCBI Taxonomy" id="986710"/>
    <lineage>
        <taxon>Bacteria</taxon>
        <taxon>Bacillati</taxon>
        <taxon>Bacillota</taxon>
        <taxon>Bacilli</taxon>
        <taxon>Bacillales</taxon>
        <taxon>Paenibacillaceae</taxon>
        <taxon>Cohnella</taxon>
    </lineage>
</organism>
<dbReference type="RefSeq" id="WP_378053961.1">
    <property type="nucleotide sequence ID" value="NZ_JBHMDN010000079.1"/>
</dbReference>
<evidence type="ECO:0000256" key="2">
    <source>
        <dbReference type="ARBA" id="ARBA00006997"/>
    </source>
</evidence>
<dbReference type="EMBL" id="JBHTAI010000006">
    <property type="protein sequence ID" value="MFC7149082.1"/>
    <property type="molecule type" value="Genomic_DNA"/>
</dbReference>
<comment type="catalytic activity">
    <reaction evidence="10 11">
        <text>shikimate + ATP = 3-phosphoshikimate + ADP + H(+)</text>
        <dbReference type="Rhea" id="RHEA:13121"/>
        <dbReference type="ChEBI" id="CHEBI:15378"/>
        <dbReference type="ChEBI" id="CHEBI:30616"/>
        <dbReference type="ChEBI" id="CHEBI:36208"/>
        <dbReference type="ChEBI" id="CHEBI:145989"/>
        <dbReference type="ChEBI" id="CHEBI:456216"/>
        <dbReference type="EC" id="2.7.1.71"/>
    </reaction>
</comment>
<keyword evidence="11" id="KW-0963">Cytoplasm</keyword>
<keyword evidence="9 11" id="KW-0057">Aromatic amino acid biosynthesis</keyword>
<protein>
    <recommendedName>
        <fullName evidence="3 11">Shikimate kinase</fullName>
        <shortName evidence="11">SK</shortName>
        <ecNumber evidence="3 11">2.7.1.71</ecNumber>
    </recommendedName>
</protein>
<feature type="binding site" evidence="11">
    <location>
        <position position="124"/>
    </location>
    <ligand>
        <name>ATP</name>
        <dbReference type="ChEBI" id="CHEBI:30616"/>
    </ligand>
</feature>
<dbReference type="SUPFAM" id="SSF52540">
    <property type="entry name" value="P-loop containing nucleoside triphosphate hydrolases"/>
    <property type="match status" value="1"/>
</dbReference>
<dbReference type="Pfam" id="PF01202">
    <property type="entry name" value="SKI"/>
    <property type="match status" value="1"/>
</dbReference>
<evidence type="ECO:0000256" key="7">
    <source>
        <dbReference type="ARBA" id="ARBA00022777"/>
    </source>
</evidence>
<dbReference type="PANTHER" id="PTHR21087">
    <property type="entry name" value="SHIKIMATE KINASE"/>
    <property type="match status" value="1"/>
</dbReference>
<keyword evidence="4 11" id="KW-0028">Amino-acid biosynthesis</keyword>
<evidence type="ECO:0000256" key="3">
    <source>
        <dbReference type="ARBA" id="ARBA00012154"/>
    </source>
</evidence>
<dbReference type="EC" id="2.7.1.71" evidence="3 11"/>
<dbReference type="PROSITE" id="PS01128">
    <property type="entry name" value="SHIKIMATE_KINASE"/>
    <property type="match status" value="1"/>
</dbReference>
<gene>
    <name evidence="11" type="primary">aroK</name>
    <name evidence="12" type="ORF">ACFQMJ_11125</name>
</gene>
<keyword evidence="5 11" id="KW-0808">Transferase</keyword>
<dbReference type="Gene3D" id="3.40.50.300">
    <property type="entry name" value="P-loop containing nucleotide triphosphate hydrolases"/>
    <property type="match status" value="1"/>
</dbReference>
<comment type="caution">
    <text evidence="11">Lacks conserved residue(s) required for the propagation of feature annotation.</text>
</comment>
<dbReference type="InterPro" id="IPR031322">
    <property type="entry name" value="Shikimate/glucono_kinase"/>
</dbReference>
<name>A0ABW2FC16_9BACL</name>
<dbReference type="PANTHER" id="PTHR21087:SF16">
    <property type="entry name" value="SHIKIMATE KINASE 1, CHLOROPLASTIC"/>
    <property type="match status" value="1"/>
</dbReference>
<dbReference type="Proteomes" id="UP001596378">
    <property type="component" value="Unassembled WGS sequence"/>
</dbReference>
<comment type="function">
    <text evidence="11">Catalyzes the specific phosphorylation of the 3-hydroxyl group of shikimic acid using ATP as a cosubstrate.</text>
</comment>
<comment type="pathway">
    <text evidence="1 11">Metabolic intermediate biosynthesis; chorismate biosynthesis; chorismate from D-erythrose 4-phosphate and phosphoenolpyruvate: step 5/7.</text>
</comment>
<dbReference type="InterPro" id="IPR027417">
    <property type="entry name" value="P-loop_NTPase"/>
</dbReference>
<proteinExistence type="inferred from homology"/>
<dbReference type="CDD" id="cd00464">
    <property type="entry name" value="SK"/>
    <property type="match status" value="1"/>
</dbReference>
<reference evidence="13" key="1">
    <citation type="journal article" date="2019" name="Int. J. Syst. Evol. Microbiol.">
        <title>The Global Catalogue of Microorganisms (GCM) 10K type strain sequencing project: providing services to taxonomists for standard genome sequencing and annotation.</title>
        <authorList>
            <consortium name="The Broad Institute Genomics Platform"/>
            <consortium name="The Broad Institute Genome Sequencing Center for Infectious Disease"/>
            <person name="Wu L."/>
            <person name="Ma J."/>
        </authorList>
    </citation>
    <scope>NUCLEOTIDE SEQUENCE [LARGE SCALE GENOMIC DNA]</scope>
    <source>
        <strain evidence="13">KCTC 12907</strain>
    </source>
</reference>
<dbReference type="InterPro" id="IPR000623">
    <property type="entry name" value="Shikimate_kinase/TSH1"/>
</dbReference>
<evidence type="ECO:0000313" key="13">
    <source>
        <dbReference type="Proteomes" id="UP001596378"/>
    </source>
</evidence>
<dbReference type="GO" id="GO:0016301">
    <property type="term" value="F:kinase activity"/>
    <property type="evidence" value="ECO:0007669"/>
    <property type="project" value="UniProtKB-KW"/>
</dbReference>
<evidence type="ECO:0000256" key="4">
    <source>
        <dbReference type="ARBA" id="ARBA00022605"/>
    </source>
</evidence>
<dbReference type="HAMAP" id="MF_00109">
    <property type="entry name" value="Shikimate_kinase"/>
    <property type="match status" value="1"/>
</dbReference>
<feature type="binding site" evidence="11">
    <location>
        <position position="85"/>
    </location>
    <ligand>
        <name>substrate</name>
    </ligand>
</feature>
<comment type="subunit">
    <text evidence="11">Monomer.</text>
</comment>
<feature type="binding site" evidence="11">
    <location>
        <position position="63"/>
    </location>
    <ligand>
        <name>substrate</name>
    </ligand>
</feature>
<feature type="binding site" evidence="11">
    <location>
        <position position="21"/>
    </location>
    <ligand>
        <name>Mg(2+)</name>
        <dbReference type="ChEBI" id="CHEBI:18420"/>
    </ligand>
</feature>
<feature type="binding site" evidence="11">
    <location>
        <position position="142"/>
    </location>
    <ligand>
        <name>substrate</name>
    </ligand>
</feature>
<feature type="binding site" evidence="11">
    <location>
        <position position="39"/>
    </location>
    <ligand>
        <name>substrate</name>
    </ligand>
</feature>
<comment type="similarity">
    <text evidence="2 11">Belongs to the shikimate kinase family.</text>
</comment>
<comment type="cofactor">
    <cofactor evidence="11">
        <name>Mg(2+)</name>
        <dbReference type="ChEBI" id="CHEBI:18420"/>
    </cofactor>
    <text evidence="11">Binds 1 Mg(2+) ion per subunit.</text>
</comment>
<dbReference type="PRINTS" id="PR01100">
    <property type="entry name" value="SHIKIMTKNASE"/>
</dbReference>
<evidence type="ECO:0000256" key="1">
    <source>
        <dbReference type="ARBA" id="ARBA00004842"/>
    </source>
</evidence>
<comment type="subcellular location">
    <subcellularLocation>
        <location evidence="11">Cytoplasm</location>
    </subcellularLocation>
</comment>
<keyword evidence="6 11" id="KW-0547">Nucleotide-binding</keyword>
<keyword evidence="11" id="KW-0460">Magnesium</keyword>
<dbReference type="InterPro" id="IPR023000">
    <property type="entry name" value="Shikimate_kinase_CS"/>
</dbReference>
<evidence type="ECO:0000256" key="10">
    <source>
        <dbReference type="ARBA" id="ARBA00048567"/>
    </source>
</evidence>
<sequence>MSGSKYGRNIILVGFMGTGKSTVSRLLAERLSWGSLDTDEEIVRMAGKTIPQIFSEDGEAAFRDWESEAVREALDGERKIVATGGGAVLREINRKRMLERGWVVALTADKASLIRRVNAAAGSRPLLEGDAEARVTQLLATRRQAYDFAHAKVDTSAKSPEEVAEALLQGLPEGWL</sequence>